<reference evidence="1 2" key="1">
    <citation type="submission" date="2014-04" db="EMBL/GenBank/DDBJ databases">
        <title>Whole genome of Muricauda olearia.</title>
        <authorList>
            <person name="Zhang X.-H."/>
            <person name="Tang K."/>
        </authorList>
    </citation>
    <scope>NUCLEOTIDE SEQUENCE [LARGE SCALE GENOMIC DNA]</scope>
    <source>
        <strain evidence="1 2">Th120</strain>
    </source>
</reference>
<dbReference type="EMBL" id="JJMP01000001">
    <property type="protein sequence ID" value="RYC53216.1"/>
    <property type="molecule type" value="Genomic_DNA"/>
</dbReference>
<protein>
    <recommendedName>
        <fullName evidence="3">TonB-dependent receptor</fullName>
    </recommendedName>
</protein>
<comment type="caution">
    <text evidence="1">The sequence shown here is derived from an EMBL/GenBank/DDBJ whole genome shotgun (WGS) entry which is preliminary data.</text>
</comment>
<evidence type="ECO:0000313" key="2">
    <source>
        <dbReference type="Proteomes" id="UP000290261"/>
    </source>
</evidence>
<dbReference type="RefSeq" id="WP_129652910.1">
    <property type="nucleotide sequence ID" value="NZ_ML142907.1"/>
</dbReference>
<gene>
    <name evidence="1" type="ORF">DN53_03065</name>
</gene>
<evidence type="ECO:0000313" key="1">
    <source>
        <dbReference type="EMBL" id="RYC53216.1"/>
    </source>
</evidence>
<organism evidence="1 2">
    <name type="scientific">Flagellimonas olearia</name>
    <dbReference type="NCBI Taxonomy" id="552546"/>
    <lineage>
        <taxon>Bacteria</taxon>
        <taxon>Pseudomonadati</taxon>
        <taxon>Bacteroidota</taxon>
        <taxon>Flavobacteriia</taxon>
        <taxon>Flavobacteriales</taxon>
        <taxon>Flavobacteriaceae</taxon>
        <taxon>Flagellimonas</taxon>
    </lineage>
</organism>
<proteinExistence type="predicted"/>
<evidence type="ECO:0008006" key="3">
    <source>
        <dbReference type="Google" id="ProtNLM"/>
    </source>
</evidence>
<keyword evidence="2" id="KW-1185">Reference proteome</keyword>
<sequence length="75" mass="9024">MGISYIFANEKNKHPEGHWLHKFKEFSVGFEIFNVFNNQNSITNTWVRDVDTHRQFAVPTYLTSRVLNLKFEMRF</sequence>
<dbReference type="Proteomes" id="UP000290261">
    <property type="component" value="Unassembled WGS sequence"/>
</dbReference>
<dbReference type="AlphaFoldDB" id="A0A444VR78"/>
<name>A0A444VR78_9FLAO</name>
<accession>A0A444VR78</accession>